<name>A0ABR3MK24_9TELE</name>
<comment type="caution">
    <text evidence="2">The sequence shown here is derived from an EMBL/GenBank/DDBJ whole genome shotgun (WGS) entry which is preliminary data.</text>
</comment>
<dbReference type="Proteomes" id="UP001558613">
    <property type="component" value="Unassembled WGS sequence"/>
</dbReference>
<keyword evidence="3" id="KW-1185">Reference proteome</keyword>
<evidence type="ECO:0000256" key="1">
    <source>
        <dbReference type="SAM" id="MobiDB-lite"/>
    </source>
</evidence>
<protein>
    <submittedName>
        <fullName evidence="2">Uncharacterized protein</fullName>
    </submittedName>
</protein>
<organism evidence="2 3">
    <name type="scientific">Cirrhinus molitorella</name>
    <name type="common">mud carp</name>
    <dbReference type="NCBI Taxonomy" id="172907"/>
    <lineage>
        <taxon>Eukaryota</taxon>
        <taxon>Metazoa</taxon>
        <taxon>Chordata</taxon>
        <taxon>Craniata</taxon>
        <taxon>Vertebrata</taxon>
        <taxon>Euteleostomi</taxon>
        <taxon>Actinopterygii</taxon>
        <taxon>Neopterygii</taxon>
        <taxon>Teleostei</taxon>
        <taxon>Ostariophysi</taxon>
        <taxon>Cypriniformes</taxon>
        <taxon>Cyprinidae</taxon>
        <taxon>Labeoninae</taxon>
        <taxon>Labeonini</taxon>
        <taxon>Cirrhinus</taxon>
    </lineage>
</organism>
<proteinExistence type="predicted"/>
<reference evidence="2 3" key="1">
    <citation type="submission" date="2023-09" db="EMBL/GenBank/DDBJ databases">
        <authorList>
            <person name="Wang M."/>
        </authorList>
    </citation>
    <scope>NUCLEOTIDE SEQUENCE [LARGE SCALE GENOMIC DNA]</scope>
    <source>
        <strain evidence="2">GT-2023</strain>
        <tissue evidence="2">Liver</tissue>
    </source>
</reference>
<evidence type="ECO:0000313" key="3">
    <source>
        <dbReference type="Proteomes" id="UP001558613"/>
    </source>
</evidence>
<accession>A0ABR3MK24</accession>
<sequence>MGSVSVSTGTAPKEDLQASSAELVYDQPLRVPGELVPGSTVPWSASVQRATLLDKGSKHFVVDMGGKQERISVDRLKPAHLDVSTPVQLANTPRHGRPPAAPPILSPHSCHNRTQSSPPVIPAPGSTVRRSRSGRVVRPPRR</sequence>
<feature type="compositionally biased region" description="Basic residues" evidence="1">
    <location>
        <begin position="129"/>
        <end position="142"/>
    </location>
</feature>
<gene>
    <name evidence="2" type="ORF">QQF64_004553</name>
</gene>
<feature type="region of interest" description="Disordered" evidence="1">
    <location>
        <begin position="89"/>
        <end position="142"/>
    </location>
</feature>
<dbReference type="EMBL" id="JAYMGO010000012">
    <property type="protein sequence ID" value="KAL1264198.1"/>
    <property type="molecule type" value="Genomic_DNA"/>
</dbReference>
<evidence type="ECO:0000313" key="2">
    <source>
        <dbReference type="EMBL" id="KAL1264198.1"/>
    </source>
</evidence>